<keyword evidence="3" id="KW-1185">Reference proteome</keyword>
<organism evidence="2 3">
    <name type="scientific">Tritrichomonas musculus</name>
    <dbReference type="NCBI Taxonomy" id="1915356"/>
    <lineage>
        <taxon>Eukaryota</taxon>
        <taxon>Metamonada</taxon>
        <taxon>Parabasalia</taxon>
        <taxon>Tritrichomonadida</taxon>
        <taxon>Tritrichomonadidae</taxon>
        <taxon>Tritrichomonas</taxon>
    </lineage>
</organism>
<comment type="caution">
    <text evidence="2">The sequence shown here is derived from an EMBL/GenBank/DDBJ whole genome shotgun (WGS) entry which is preliminary data.</text>
</comment>
<feature type="compositionally biased region" description="Basic and acidic residues" evidence="1">
    <location>
        <begin position="157"/>
        <end position="167"/>
    </location>
</feature>
<evidence type="ECO:0000313" key="2">
    <source>
        <dbReference type="EMBL" id="KAK8899904.1"/>
    </source>
</evidence>
<dbReference type="EMBL" id="JAPFFF010000001">
    <property type="protein sequence ID" value="KAK8899904.1"/>
    <property type="molecule type" value="Genomic_DNA"/>
</dbReference>
<sequence>MNKSKTISRRKLQVDPRFELRIGTFVNSRLEISPPQTARDPKLTYKHVDLDLSKSKMNQKFDEFYSPEEVVAIHTYGYAVAHQRYSENVCHTYEKQWEDEERLRKCKSARVKKPIDPIKRTKDQHVTERIMEDTRKRQRKNRLYSQIINNAGIMSRPPDERSGDPLSRRFPVYD</sequence>
<accession>A0ABR2L962</accession>
<proteinExistence type="predicted"/>
<reference evidence="2 3" key="1">
    <citation type="submission" date="2024-04" db="EMBL/GenBank/DDBJ databases">
        <title>Tritrichomonas musculus Genome.</title>
        <authorList>
            <person name="Alves-Ferreira E."/>
            <person name="Grigg M."/>
            <person name="Lorenzi H."/>
            <person name="Galac M."/>
        </authorList>
    </citation>
    <scope>NUCLEOTIDE SEQUENCE [LARGE SCALE GENOMIC DNA]</scope>
    <source>
        <strain evidence="2 3">EAF2021</strain>
    </source>
</reference>
<protein>
    <submittedName>
        <fullName evidence="2">Uncharacterized protein</fullName>
    </submittedName>
</protein>
<gene>
    <name evidence="2" type="ORF">M9Y10_002227</name>
</gene>
<evidence type="ECO:0000256" key="1">
    <source>
        <dbReference type="SAM" id="MobiDB-lite"/>
    </source>
</evidence>
<evidence type="ECO:0000313" key="3">
    <source>
        <dbReference type="Proteomes" id="UP001470230"/>
    </source>
</evidence>
<name>A0ABR2L962_9EUKA</name>
<feature type="region of interest" description="Disordered" evidence="1">
    <location>
        <begin position="151"/>
        <end position="174"/>
    </location>
</feature>
<dbReference type="Proteomes" id="UP001470230">
    <property type="component" value="Unassembled WGS sequence"/>
</dbReference>